<dbReference type="Pfam" id="PF01103">
    <property type="entry name" value="Omp85"/>
    <property type="match status" value="1"/>
</dbReference>
<dbReference type="InterPro" id="IPR039910">
    <property type="entry name" value="D15-like"/>
</dbReference>
<evidence type="ECO:0000256" key="2">
    <source>
        <dbReference type="ARBA" id="ARBA00022452"/>
    </source>
</evidence>
<proteinExistence type="predicted"/>
<feature type="chain" id="PRO_5021281310" evidence="5">
    <location>
        <begin position="26"/>
        <end position="650"/>
    </location>
</feature>
<feature type="region of interest" description="Disordered" evidence="4">
    <location>
        <begin position="26"/>
        <end position="61"/>
    </location>
</feature>
<accession>A0A4Y1MZ72</accession>
<keyword evidence="2" id="KW-0812">Transmembrane</keyword>
<feature type="compositionally biased region" description="Low complexity" evidence="4">
    <location>
        <begin position="36"/>
        <end position="60"/>
    </location>
</feature>
<evidence type="ECO:0000256" key="3">
    <source>
        <dbReference type="ARBA" id="ARBA00023136"/>
    </source>
</evidence>
<evidence type="ECO:0000256" key="4">
    <source>
        <dbReference type="SAM" id="MobiDB-lite"/>
    </source>
</evidence>
<feature type="signal peptide" evidence="5">
    <location>
        <begin position="1"/>
        <end position="25"/>
    </location>
</feature>
<organism evidence="7">
    <name type="scientific">Roseomonas mucosa</name>
    <dbReference type="NCBI Taxonomy" id="207340"/>
    <lineage>
        <taxon>Bacteria</taxon>
        <taxon>Pseudomonadati</taxon>
        <taxon>Pseudomonadota</taxon>
        <taxon>Alphaproteobacteria</taxon>
        <taxon>Acetobacterales</taxon>
        <taxon>Roseomonadaceae</taxon>
        <taxon>Roseomonas</taxon>
    </lineage>
</organism>
<keyword evidence="5" id="KW-0732">Signal</keyword>
<evidence type="ECO:0000256" key="1">
    <source>
        <dbReference type="ARBA" id="ARBA00004370"/>
    </source>
</evidence>
<dbReference type="PANTHER" id="PTHR12815:SF42">
    <property type="entry name" value="BACTERIAL SURFACE ANTIGEN (D15) DOMAIN-CONTAINING PROTEIN"/>
    <property type="match status" value="1"/>
</dbReference>
<keyword evidence="2" id="KW-1134">Transmembrane beta strand</keyword>
<reference evidence="7" key="1">
    <citation type="submission" date="2017-12" db="EMBL/GenBank/DDBJ databases">
        <authorList>
            <person name="Martens C."/>
            <person name="Dahlstrom E."/>
            <person name="Barbian K."/>
            <person name="Sykora L."/>
            <person name="Ricklefs S."/>
            <person name="Bruno D."/>
            <person name="Anzick I."/>
            <person name="Myles I."/>
            <person name="Datta S.K."/>
        </authorList>
    </citation>
    <scope>NUCLEOTIDE SEQUENCE</scope>
    <source>
        <strain evidence="7">AD2</strain>
    </source>
</reference>
<evidence type="ECO:0000256" key="5">
    <source>
        <dbReference type="SAM" id="SignalP"/>
    </source>
</evidence>
<sequence length="650" mass="68283">MLHRLPALLASFTFVVAMPAEISLAQGGSQAGGPAGAASPPSAQPGAPAAGTGAADQGAGDEATVPYETEFRPTGSSEVDSAISSISALKRLQGVAPTSAEGLVARALQEQGLVTRALRAEGFYGGRPVVLIDGQPPETPQLAARLAGRKEPVKVAVGAEPGERFRIGLLRVAPEDPGRDLAAAGEITGLAKGDPARAEDVISAGDRLVTSLRDAGYPFASIPRREVTVDFDTHLMEVVYHLQPGPQARFATPEVEGATRVSPRMLNAVAGQLTDREYSPQTLSRVRRDLVDLGVFGMVRAQEGTALDGSGRLPVTFLVSERPRRALGVTGAYETRNGPTATVYWEHRNLFGGAERLRLEGSVGRTSQSSSGNSFNARVGANLRSPWIFGRNMTLVIDTAAIRERLLAYDRDAVTGAVSVETKPDPRLTLAGGVIGEFGKTKEYGASKRDYQLVGLLGTAFWDDTDSLLDPSRGLRLNGLVSPIYAINGGQTFVRMRGTASAYHDLTSDKGTILAGRISVGSILGTSSYFDVPPHMRFYAGGGGSVRGYDFQRIGPRRSNDTPTGGLSVVEASLEVRQRIAGAWGMAAFVDGGSVQEDSAPGFSNLAFGAGLGVRYATAIGPIRADVAFPLKKLPGDSGYGLYIGIGQAF</sequence>
<dbReference type="EMBL" id="CP025189">
    <property type="protein sequence ID" value="AWV23241.1"/>
    <property type="molecule type" value="Genomic_DNA"/>
</dbReference>
<evidence type="ECO:0000259" key="6">
    <source>
        <dbReference type="Pfam" id="PF01103"/>
    </source>
</evidence>
<name>A0A4Y1MZ72_9PROT</name>
<dbReference type="AlphaFoldDB" id="A0A4Y1MZ72"/>
<dbReference type="PANTHER" id="PTHR12815">
    <property type="entry name" value="SORTING AND ASSEMBLY MACHINERY SAMM50 PROTEIN FAMILY MEMBER"/>
    <property type="match status" value="1"/>
</dbReference>
<dbReference type="RefSeq" id="WP_099781508.1">
    <property type="nucleotide sequence ID" value="NZ_CP025189.1"/>
</dbReference>
<gene>
    <name evidence="7" type="ORF">RADP37_02984</name>
</gene>
<evidence type="ECO:0000313" key="7">
    <source>
        <dbReference type="EMBL" id="AWV23241.1"/>
    </source>
</evidence>
<feature type="domain" description="Bacterial surface antigen (D15)" evidence="6">
    <location>
        <begin position="349"/>
        <end position="650"/>
    </location>
</feature>
<comment type="subcellular location">
    <subcellularLocation>
        <location evidence="1">Membrane</location>
    </subcellularLocation>
</comment>
<keyword evidence="3" id="KW-0472">Membrane</keyword>
<dbReference type="GO" id="GO:0019867">
    <property type="term" value="C:outer membrane"/>
    <property type="evidence" value="ECO:0007669"/>
    <property type="project" value="InterPro"/>
</dbReference>
<protein>
    <submittedName>
        <fullName evidence="7">Outer membrane protein</fullName>
    </submittedName>
</protein>
<dbReference type="Gene3D" id="2.40.160.50">
    <property type="entry name" value="membrane protein fhac: a member of the omp85/tpsb transporter family"/>
    <property type="match status" value="1"/>
</dbReference>
<dbReference type="InterPro" id="IPR000184">
    <property type="entry name" value="Bac_surfAg_D15"/>
</dbReference>